<dbReference type="Pfam" id="PF00571">
    <property type="entry name" value="CBS"/>
    <property type="match status" value="2"/>
</dbReference>
<dbReference type="PANTHER" id="PTHR43080:SF2">
    <property type="entry name" value="CBS DOMAIN-CONTAINING PROTEIN"/>
    <property type="match status" value="1"/>
</dbReference>
<evidence type="ECO:0000313" key="3">
    <source>
        <dbReference type="EMBL" id="NEV65733.1"/>
    </source>
</evidence>
<comment type="caution">
    <text evidence="3">The sequence shown here is derived from an EMBL/GenBank/DDBJ whole genome shotgun (WGS) entry which is preliminary data.</text>
</comment>
<feature type="domain" description="CBS" evidence="2">
    <location>
        <begin position="74"/>
        <end position="131"/>
    </location>
</feature>
<keyword evidence="1" id="KW-0129">CBS domain</keyword>
<dbReference type="InterPro" id="IPR003823">
    <property type="entry name" value="CP12_dom"/>
</dbReference>
<dbReference type="SUPFAM" id="SSF54631">
    <property type="entry name" value="CBS-domain pair"/>
    <property type="match status" value="1"/>
</dbReference>
<sequence>MKVADIMTCPVVTIHNTAPVAAAAKLMQQRQIQALIVPPSYEQDAYGIVTVEDIVGKVIAFGRNPQHLRVFEIMTKPCIVLNPDLGVEYAAQLLTRYQLHSAPVIQKELLGLLSVTDILARSDALEQPQELLLAHKIEELSAIARQVCQTQGPGSEACAKAWAAVDALQAESAHQQAKPLEQTAFEAFCDEFPEALRDRDLDAWCSG</sequence>
<dbReference type="AlphaFoldDB" id="A0A0C1VDV2"/>
<dbReference type="PROSITE" id="PS51371">
    <property type="entry name" value="CBS"/>
    <property type="match status" value="2"/>
</dbReference>
<dbReference type="Pfam" id="PF02672">
    <property type="entry name" value="CP12"/>
    <property type="match status" value="1"/>
</dbReference>
<dbReference type="PANTHER" id="PTHR43080">
    <property type="entry name" value="CBS DOMAIN-CONTAINING PROTEIN CBSX3, MITOCHONDRIAL"/>
    <property type="match status" value="1"/>
</dbReference>
<dbReference type="SMART" id="SM01093">
    <property type="entry name" value="CP12"/>
    <property type="match status" value="1"/>
</dbReference>
<proteinExistence type="predicted"/>
<dbReference type="InterPro" id="IPR000644">
    <property type="entry name" value="CBS_dom"/>
</dbReference>
<reference evidence="3" key="2">
    <citation type="journal article" date="2015" name="Genome Announc.">
        <title>Draft Genome Sequence of Filamentous Marine Cyanobacterium Lyngbya confervoides Strain BDU141951.</title>
        <authorList>
            <person name="Chandrababunaidu M.M."/>
            <person name="Sen D."/>
            <person name="Tripathy S."/>
        </authorList>
    </citation>
    <scope>NUCLEOTIDE SEQUENCE</scope>
    <source>
        <strain evidence="3">BDU141951</strain>
    </source>
</reference>
<reference evidence="3" key="3">
    <citation type="submission" date="2020-02" db="EMBL/GenBank/DDBJ databases">
        <authorList>
            <person name="Sarangi A.N."/>
            <person name="Ghosh S."/>
            <person name="Mukherjee M."/>
            <person name="Tripathy S."/>
        </authorList>
    </citation>
    <scope>NUCLEOTIDE SEQUENCE</scope>
    <source>
        <strain evidence="3">BDU141951</strain>
    </source>
</reference>
<dbReference type="Gene3D" id="3.10.580.10">
    <property type="entry name" value="CBS-domain"/>
    <property type="match status" value="1"/>
</dbReference>
<reference evidence="3" key="1">
    <citation type="submission" date="2014-11" db="EMBL/GenBank/DDBJ databases">
        <authorList>
            <person name="Malar M.C."/>
            <person name="Sen D."/>
            <person name="Tripathy S."/>
        </authorList>
    </citation>
    <scope>NUCLEOTIDE SEQUENCE</scope>
    <source>
        <strain evidence="3">BDU141951</strain>
    </source>
</reference>
<dbReference type="InterPro" id="IPR046342">
    <property type="entry name" value="CBS_dom_sf"/>
</dbReference>
<dbReference type="SMART" id="SM00116">
    <property type="entry name" value="CBS"/>
    <property type="match status" value="2"/>
</dbReference>
<accession>A0A0C1VDV2</accession>
<evidence type="ECO:0000256" key="1">
    <source>
        <dbReference type="ARBA" id="ARBA00023122"/>
    </source>
</evidence>
<dbReference type="InterPro" id="IPR051257">
    <property type="entry name" value="Diverse_CBS-Domain"/>
</dbReference>
<evidence type="ECO:0000259" key="2">
    <source>
        <dbReference type="PROSITE" id="PS51371"/>
    </source>
</evidence>
<dbReference type="EMBL" id="JTHE02000002">
    <property type="protein sequence ID" value="NEV65733.1"/>
    <property type="molecule type" value="Genomic_DNA"/>
</dbReference>
<gene>
    <name evidence="3" type="ORF">QQ91_001210</name>
</gene>
<protein>
    <submittedName>
        <fullName evidence="3">CBS domain-containing protein</fullName>
    </submittedName>
</protein>
<name>A0A0C1VDV2_9CYAN</name>
<feature type="domain" description="CBS" evidence="2">
    <location>
        <begin position="7"/>
        <end position="66"/>
    </location>
</feature>
<organism evidence="3">
    <name type="scientific">Lyngbya confervoides BDU141951</name>
    <dbReference type="NCBI Taxonomy" id="1574623"/>
    <lineage>
        <taxon>Bacteria</taxon>
        <taxon>Bacillati</taxon>
        <taxon>Cyanobacteriota</taxon>
        <taxon>Cyanophyceae</taxon>
        <taxon>Oscillatoriophycideae</taxon>
        <taxon>Oscillatoriales</taxon>
        <taxon>Microcoleaceae</taxon>
        <taxon>Lyngbya</taxon>
    </lineage>
</organism>